<dbReference type="PANTHER" id="PTHR11709:SF394">
    <property type="entry name" value="FI03373P-RELATED"/>
    <property type="match status" value="1"/>
</dbReference>
<dbReference type="GO" id="GO:0005507">
    <property type="term" value="F:copper ion binding"/>
    <property type="evidence" value="ECO:0007669"/>
    <property type="project" value="InterPro"/>
</dbReference>
<dbReference type="InterPro" id="IPR011707">
    <property type="entry name" value="Cu-oxidase-like_N"/>
</dbReference>
<evidence type="ECO:0000259" key="7">
    <source>
        <dbReference type="Pfam" id="PF07732"/>
    </source>
</evidence>
<evidence type="ECO:0000256" key="2">
    <source>
        <dbReference type="ARBA" id="ARBA00022723"/>
    </source>
</evidence>
<evidence type="ECO:0000256" key="4">
    <source>
        <dbReference type="ARBA" id="ARBA00023008"/>
    </source>
</evidence>
<evidence type="ECO:0000313" key="8">
    <source>
        <dbReference type="EMBL" id="CAE0842926.1"/>
    </source>
</evidence>
<reference evidence="8" key="1">
    <citation type="submission" date="2021-01" db="EMBL/GenBank/DDBJ databases">
        <authorList>
            <person name="Corre E."/>
            <person name="Pelletier E."/>
            <person name="Niang G."/>
            <person name="Scheremetjew M."/>
            <person name="Finn R."/>
            <person name="Kale V."/>
            <person name="Holt S."/>
            <person name="Cochrane G."/>
            <person name="Meng A."/>
            <person name="Brown T."/>
            <person name="Cohen L."/>
        </authorList>
    </citation>
    <scope>NUCLEOTIDE SEQUENCE</scope>
    <source>
        <strain evidence="8">CCMP1594</strain>
    </source>
</reference>
<dbReference type="InterPro" id="IPR008972">
    <property type="entry name" value="Cupredoxin"/>
</dbReference>
<keyword evidence="4" id="KW-0186">Copper</keyword>
<dbReference type="EMBL" id="HBJA01152327">
    <property type="protein sequence ID" value="CAE0842926.1"/>
    <property type="molecule type" value="Transcribed_RNA"/>
</dbReference>
<dbReference type="GO" id="GO:0016491">
    <property type="term" value="F:oxidoreductase activity"/>
    <property type="evidence" value="ECO:0007669"/>
    <property type="project" value="UniProtKB-KW"/>
</dbReference>
<protein>
    <recommendedName>
        <fullName evidence="9">Laccase</fullName>
    </recommendedName>
</protein>
<evidence type="ECO:0000259" key="5">
    <source>
        <dbReference type="Pfam" id="PF00394"/>
    </source>
</evidence>
<keyword evidence="2" id="KW-0479">Metal-binding</keyword>
<name>A0A7S4GPC9_9EUGL</name>
<proteinExistence type="inferred from homology"/>
<evidence type="ECO:0008006" key="9">
    <source>
        <dbReference type="Google" id="ProtNLM"/>
    </source>
</evidence>
<dbReference type="InterPro" id="IPR002355">
    <property type="entry name" value="Cu_oxidase_Cu_BS"/>
</dbReference>
<dbReference type="PROSITE" id="PS00080">
    <property type="entry name" value="MULTICOPPER_OXIDASE2"/>
    <property type="match status" value="1"/>
</dbReference>
<evidence type="ECO:0000259" key="6">
    <source>
        <dbReference type="Pfam" id="PF07731"/>
    </source>
</evidence>
<dbReference type="Gene3D" id="2.60.40.420">
    <property type="entry name" value="Cupredoxins - blue copper proteins"/>
    <property type="match status" value="3"/>
</dbReference>
<feature type="domain" description="Plastocyanin-like" evidence="6">
    <location>
        <begin position="493"/>
        <end position="552"/>
    </location>
</feature>
<organism evidence="8">
    <name type="scientific">Eutreptiella gymnastica</name>
    <dbReference type="NCBI Taxonomy" id="73025"/>
    <lineage>
        <taxon>Eukaryota</taxon>
        <taxon>Discoba</taxon>
        <taxon>Euglenozoa</taxon>
        <taxon>Euglenida</taxon>
        <taxon>Spirocuta</taxon>
        <taxon>Euglenophyceae</taxon>
        <taxon>Eutreptiales</taxon>
        <taxon>Eutreptiaceae</taxon>
        <taxon>Eutreptiella</taxon>
    </lineage>
</organism>
<dbReference type="InterPro" id="IPR045087">
    <property type="entry name" value="Cu-oxidase_fam"/>
</dbReference>
<sequence length="606" mass="68476">MYPGPLIEANEGDIIELTVINNLRASGTTIHFHGLHMRGTPWNDGPVQIAQAPIMPNTNYTYRFEAYPAGTFYWHSHMDALQQSRGLKGPIVIHRKEEPFAKMYTEEMVIMVSDEWRDPESCFKIDGAMPGNPVCSDAKYASFNGQWGDGTDTYPYPLLTVKPGKCYRLRWINSGSSAENFIITISGHNMTLIAVDGVPVKATQVKSFNIHNGERADVVVCMDQDPGYYLVTAEYDYGCRMLRGKGFPVPGFHPVEACRWYAFLRYAGTDADPPRPYRPWYPDFEVPRGTGGGSDPDPTTGAVFDTTVREGWSVTEPLHAAPLAPEPDLRYYVTLGLKGPTDVRPDNVPGTRGRWYSDLEDRRMSWTNPLTPVLHTKGKCGAEGVPITNVPENVTTIELVINNLSPTEHVMHLHGGYFRVINTAKFEWCAIDKPECFMMPQGLNPCPEEDRANGDLNHTWQWLPDYRPNVDKHPIRTPWIKAPLYWGCKYNEGKDKPHQNLQTPLYKDTLSVWQRSWSVVRLEATNPGMWLFHCHLQPHIPLGMMMVFNVKPSLQPPIPETVPTQGPCPVWSWADKYERMAEEYHRKARAVGKAYGTGFGKGPAKH</sequence>
<evidence type="ECO:0000256" key="1">
    <source>
        <dbReference type="ARBA" id="ARBA00010609"/>
    </source>
</evidence>
<dbReference type="InterPro" id="IPR001117">
    <property type="entry name" value="Cu-oxidase_2nd"/>
</dbReference>
<feature type="domain" description="Plastocyanin-like" evidence="7">
    <location>
        <begin position="1"/>
        <end position="97"/>
    </location>
</feature>
<feature type="domain" description="Plastocyanin-like" evidence="6">
    <location>
        <begin position="388"/>
        <end position="427"/>
    </location>
</feature>
<feature type="domain" description="Plastocyanin-like" evidence="5">
    <location>
        <begin position="107"/>
        <end position="236"/>
    </location>
</feature>
<keyword evidence="3" id="KW-0560">Oxidoreductase</keyword>
<evidence type="ECO:0000256" key="3">
    <source>
        <dbReference type="ARBA" id="ARBA00023002"/>
    </source>
</evidence>
<accession>A0A7S4GPC9</accession>
<comment type="similarity">
    <text evidence="1">Belongs to the multicopper oxidase family.</text>
</comment>
<dbReference type="CDD" id="cd04205">
    <property type="entry name" value="CuRO_2_LCC_like"/>
    <property type="match status" value="1"/>
</dbReference>
<gene>
    <name evidence="8" type="ORF">EGYM00163_LOCUS52121</name>
</gene>
<dbReference type="Pfam" id="PF07731">
    <property type="entry name" value="Cu-oxidase_2"/>
    <property type="match status" value="2"/>
</dbReference>
<dbReference type="SUPFAM" id="SSF49503">
    <property type="entry name" value="Cupredoxins"/>
    <property type="match status" value="3"/>
</dbReference>
<dbReference type="Pfam" id="PF00394">
    <property type="entry name" value="Cu-oxidase"/>
    <property type="match status" value="1"/>
</dbReference>
<dbReference type="AlphaFoldDB" id="A0A7S4GPC9"/>
<dbReference type="PANTHER" id="PTHR11709">
    <property type="entry name" value="MULTI-COPPER OXIDASE"/>
    <property type="match status" value="1"/>
</dbReference>
<dbReference type="InterPro" id="IPR011706">
    <property type="entry name" value="Cu-oxidase_C"/>
</dbReference>
<dbReference type="Pfam" id="PF07732">
    <property type="entry name" value="Cu-oxidase_3"/>
    <property type="match status" value="1"/>
</dbReference>